<keyword evidence="2 7" id="KW-0963">Cytoplasm</keyword>
<name>A0A2P8QZN0_9BACT</name>
<evidence type="ECO:0000313" key="8">
    <source>
        <dbReference type="EMBL" id="PSM51704.1"/>
    </source>
</evidence>
<evidence type="ECO:0000256" key="4">
    <source>
        <dbReference type="ARBA" id="ARBA00022603"/>
    </source>
</evidence>
<dbReference type="InterPro" id="IPR029063">
    <property type="entry name" value="SAM-dependent_MTases_sf"/>
</dbReference>
<comment type="caution">
    <text evidence="8">The sequence shown here is derived from an EMBL/GenBank/DDBJ whole genome shotgun (WGS) entry which is preliminary data.</text>
</comment>
<dbReference type="SUPFAM" id="SSF53335">
    <property type="entry name" value="S-adenosyl-L-methionine-dependent methyltransferases"/>
    <property type="match status" value="1"/>
</dbReference>
<dbReference type="SUPFAM" id="SSF81799">
    <property type="entry name" value="Putative methyltransferase TM0872, insert domain"/>
    <property type="match status" value="1"/>
</dbReference>
<reference evidence="9" key="1">
    <citation type="submission" date="2017-10" db="EMBL/GenBank/DDBJ databases">
        <title>Campylobacter species from seals.</title>
        <authorList>
            <person name="Gilbert M.J."/>
            <person name="Zomer A.L."/>
            <person name="Timmerman A.J."/>
            <person name="Duim B."/>
            <person name="Wagenaar J.A."/>
        </authorList>
    </citation>
    <scope>NUCLEOTIDE SEQUENCE [LARGE SCALE GENOMIC DNA]</scope>
    <source>
        <strain evidence="9">17S00004-5</strain>
    </source>
</reference>
<dbReference type="PANTHER" id="PTHR11265:SF0">
    <property type="entry name" value="12S RRNA N4-METHYLCYTIDINE METHYLTRANSFERASE"/>
    <property type="match status" value="1"/>
</dbReference>
<dbReference type="EMBL" id="PDHH01000005">
    <property type="protein sequence ID" value="PSM51704.1"/>
    <property type="molecule type" value="Genomic_DNA"/>
</dbReference>
<dbReference type="InterPro" id="IPR023397">
    <property type="entry name" value="SAM-dep_MeTrfase_MraW_recog"/>
</dbReference>
<comment type="function">
    <text evidence="7">Specifically methylates the N4 position of cytidine in position 1402 (C1402) of 16S rRNA.</text>
</comment>
<dbReference type="PANTHER" id="PTHR11265">
    <property type="entry name" value="S-ADENOSYL-METHYLTRANSFERASE MRAW"/>
    <property type="match status" value="1"/>
</dbReference>
<keyword evidence="6 7" id="KW-0949">S-adenosyl-L-methionine</keyword>
<evidence type="ECO:0000256" key="2">
    <source>
        <dbReference type="ARBA" id="ARBA00022490"/>
    </source>
</evidence>
<evidence type="ECO:0000256" key="6">
    <source>
        <dbReference type="ARBA" id="ARBA00022691"/>
    </source>
</evidence>
<feature type="binding site" evidence="7">
    <location>
        <position position="102"/>
    </location>
    <ligand>
        <name>S-adenosyl-L-methionine</name>
        <dbReference type="ChEBI" id="CHEBI:59789"/>
    </ligand>
</feature>
<evidence type="ECO:0000256" key="7">
    <source>
        <dbReference type="HAMAP-Rule" id="MF_01007"/>
    </source>
</evidence>
<dbReference type="GO" id="GO:0005737">
    <property type="term" value="C:cytoplasm"/>
    <property type="evidence" value="ECO:0007669"/>
    <property type="project" value="UniProtKB-SubCell"/>
</dbReference>
<evidence type="ECO:0000313" key="9">
    <source>
        <dbReference type="Proteomes" id="UP000240535"/>
    </source>
</evidence>
<comment type="catalytic activity">
    <reaction evidence="7">
        <text>cytidine(1402) in 16S rRNA + S-adenosyl-L-methionine = N(4)-methylcytidine(1402) in 16S rRNA + S-adenosyl-L-homocysteine + H(+)</text>
        <dbReference type="Rhea" id="RHEA:42928"/>
        <dbReference type="Rhea" id="RHEA-COMP:10286"/>
        <dbReference type="Rhea" id="RHEA-COMP:10287"/>
        <dbReference type="ChEBI" id="CHEBI:15378"/>
        <dbReference type="ChEBI" id="CHEBI:57856"/>
        <dbReference type="ChEBI" id="CHEBI:59789"/>
        <dbReference type="ChEBI" id="CHEBI:74506"/>
        <dbReference type="ChEBI" id="CHEBI:82748"/>
        <dbReference type="EC" id="2.1.1.199"/>
    </reaction>
</comment>
<keyword evidence="5 7" id="KW-0808">Transferase</keyword>
<dbReference type="OrthoDB" id="9806637at2"/>
<comment type="subcellular location">
    <subcellularLocation>
        <location evidence="7">Cytoplasm</location>
    </subcellularLocation>
</comment>
<keyword evidence="9" id="KW-1185">Reference proteome</keyword>
<dbReference type="NCBIfam" id="TIGR00006">
    <property type="entry name" value="16S rRNA (cytosine(1402)-N(4))-methyltransferase RsmH"/>
    <property type="match status" value="1"/>
</dbReference>
<feature type="binding site" evidence="7">
    <location>
        <position position="77"/>
    </location>
    <ligand>
        <name>S-adenosyl-L-methionine</name>
        <dbReference type="ChEBI" id="CHEBI:59789"/>
    </ligand>
</feature>
<dbReference type="Pfam" id="PF01795">
    <property type="entry name" value="Methyltransf_5"/>
    <property type="match status" value="1"/>
</dbReference>
<keyword evidence="3 7" id="KW-0698">rRNA processing</keyword>
<feature type="binding site" evidence="7">
    <location>
        <position position="95"/>
    </location>
    <ligand>
        <name>S-adenosyl-L-methionine</name>
        <dbReference type="ChEBI" id="CHEBI:59789"/>
    </ligand>
</feature>
<gene>
    <name evidence="7" type="primary">rsmH</name>
    <name evidence="8" type="ORF">CQ405_06105</name>
</gene>
<evidence type="ECO:0000256" key="3">
    <source>
        <dbReference type="ARBA" id="ARBA00022552"/>
    </source>
</evidence>
<dbReference type="GO" id="GO:0070475">
    <property type="term" value="P:rRNA base methylation"/>
    <property type="evidence" value="ECO:0007669"/>
    <property type="project" value="UniProtKB-UniRule"/>
</dbReference>
<keyword evidence="4 7" id="KW-0489">Methyltransferase</keyword>
<proteinExistence type="inferred from homology"/>
<dbReference type="InterPro" id="IPR002903">
    <property type="entry name" value="RsmH"/>
</dbReference>
<organism evidence="8 9">
    <name type="scientific">Campylobacter blaseri</name>
    <dbReference type="NCBI Taxonomy" id="2042961"/>
    <lineage>
        <taxon>Bacteria</taxon>
        <taxon>Pseudomonadati</taxon>
        <taxon>Campylobacterota</taxon>
        <taxon>Epsilonproteobacteria</taxon>
        <taxon>Campylobacterales</taxon>
        <taxon>Campylobacteraceae</taxon>
        <taxon>Campylobacter</taxon>
    </lineage>
</organism>
<dbReference type="GO" id="GO:0071424">
    <property type="term" value="F:rRNA (cytosine-N4-)-methyltransferase activity"/>
    <property type="evidence" value="ECO:0007669"/>
    <property type="project" value="UniProtKB-UniRule"/>
</dbReference>
<dbReference type="Gene3D" id="3.40.50.150">
    <property type="entry name" value="Vaccinia Virus protein VP39"/>
    <property type="match status" value="1"/>
</dbReference>
<feature type="binding site" evidence="7">
    <location>
        <begin position="31"/>
        <end position="33"/>
    </location>
    <ligand>
        <name>S-adenosyl-L-methionine</name>
        <dbReference type="ChEBI" id="CHEBI:59789"/>
    </ligand>
</feature>
<dbReference type="AlphaFoldDB" id="A0A2P8QZN0"/>
<dbReference type="Proteomes" id="UP000240535">
    <property type="component" value="Unassembled WGS sequence"/>
</dbReference>
<protein>
    <recommendedName>
        <fullName evidence="7">Ribosomal RNA small subunit methyltransferase H</fullName>
        <ecNumber evidence="7">2.1.1.199</ecNumber>
    </recommendedName>
    <alternativeName>
        <fullName evidence="7">16S rRNA m(4)C1402 methyltransferase</fullName>
    </alternativeName>
    <alternativeName>
        <fullName evidence="7">rRNA (cytosine-N(4)-)-methyltransferase RsmH</fullName>
    </alternativeName>
</protein>
<comment type="similarity">
    <text evidence="1 7">Belongs to the methyltransferase superfamily. RsmH family.</text>
</comment>
<sequence length="304" mass="34414">MIHIPVLINEVLDAFKDIEDGVIVDCTLGYGGHSEAILNNNKNIKIIACDRDEEAINYSKKRLEKYNGRIEMHKTTFSNLVKNIDLKSVRGILADIGVSSLHLDKNDRGFSVKSDVLDMRMNKESSLDAKFVVNNYTQDRLEEIFKEYGELKDARNTAKKIVDYRAKKEITSAKELANLIGLNPVRGNSGISRATLAFQAIRIEVNKELEELESLLTTIQNSDIKHAIVAIISFHSLEDRMVKNYFKKWSKNCICPEFFIKCECGGDNAIGKIISKKAIVAKKDEILNNSRSKSAKLRVFEIDR</sequence>
<accession>A0A2P8QZN0</accession>
<dbReference type="RefSeq" id="WP_106871747.1">
    <property type="nucleotide sequence ID" value="NZ_CP053841.1"/>
</dbReference>
<feature type="binding site" evidence="7">
    <location>
        <position position="50"/>
    </location>
    <ligand>
        <name>S-adenosyl-L-methionine</name>
        <dbReference type="ChEBI" id="CHEBI:59789"/>
    </ligand>
</feature>
<evidence type="ECO:0000256" key="1">
    <source>
        <dbReference type="ARBA" id="ARBA00010396"/>
    </source>
</evidence>
<dbReference type="HAMAP" id="MF_01007">
    <property type="entry name" value="16SrRNA_methyltr_H"/>
    <property type="match status" value="1"/>
</dbReference>
<dbReference type="EC" id="2.1.1.199" evidence="7"/>
<evidence type="ECO:0000256" key="5">
    <source>
        <dbReference type="ARBA" id="ARBA00022679"/>
    </source>
</evidence>
<dbReference type="PIRSF" id="PIRSF004486">
    <property type="entry name" value="MraW"/>
    <property type="match status" value="1"/>
</dbReference>
<dbReference type="Gene3D" id="1.10.150.170">
    <property type="entry name" value="Putative methyltransferase TM0872, insert domain"/>
    <property type="match status" value="1"/>
</dbReference>